<dbReference type="RefSeq" id="WP_264206867.1">
    <property type="nucleotide sequence ID" value="NZ_JAOZEW010000014.1"/>
</dbReference>
<evidence type="ECO:0008006" key="3">
    <source>
        <dbReference type="Google" id="ProtNLM"/>
    </source>
</evidence>
<proteinExistence type="predicted"/>
<organism evidence="1 2">
    <name type="scientific">Flavobacterium shii</name>
    <dbReference type="NCBI Taxonomy" id="2987687"/>
    <lineage>
        <taxon>Bacteria</taxon>
        <taxon>Pseudomonadati</taxon>
        <taxon>Bacteroidota</taxon>
        <taxon>Flavobacteriia</taxon>
        <taxon>Flavobacteriales</taxon>
        <taxon>Flavobacteriaceae</taxon>
        <taxon>Flavobacterium</taxon>
    </lineage>
</organism>
<name>A0A9X2YVP7_9FLAO</name>
<sequence>MKNIIILLITILSLFSCGKRDTINHYLTKPVTQQELAENGFYKYSYTYIIDDEDKVDDTIKSIVKYDMYSNVKPERNKEGKLCPTQLWNFYREDSIKAIKNTNYLKNKLNSRVITYLFRNDSLFYKNIEVPSFDNKHNEIVDFTSREKIIKYYDSLKISIKPVIKNSKTGEIYTGQFMIDTHKTRFYFSEKEKYYEMFTNYLTNSTYYNIREYWYSGHISEMHYLL</sequence>
<gene>
    <name evidence="1" type="ORF">OIU83_13895</name>
</gene>
<reference evidence="1" key="1">
    <citation type="submission" date="2022-10" db="EMBL/GenBank/DDBJ databases">
        <title>Two novel species of Flavobacterium.</title>
        <authorList>
            <person name="Liu Q."/>
            <person name="Xin Y.-H."/>
        </authorList>
    </citation>
    <scope>NUCLEOTIDE SEQUENCE</scope>
    <source>
        <strain evidence="1">LS1R49</strain>
    </source>
</reference>
<accession>A0A9X2YVP7</accession>
<evidence type="ECO:0000313" key="2">
    <source>
        <dbReference type="Proteomes" id="UP001151079"/>
    </source>
</evidence>
<dbReference type="EMBL" id="JAOZEW010000014">
    <property type="protein sequence ID" value="MCV9928758.1"/>
    <property type="molecule type" value="Genomic_DNA"/>
</dbReference>
<dbReference type="PROSITE" id="PS51257">
    <property type="entry name" value="PROKAR_LIPOPROTEIN"/>
    <property type="match status" value="1"/>
</dbReference>
<dbReference type="Proteomes" id="UP001151079">
    <property type="component" value="Unassembled WGS sequence"/>
</dbReference>
<keyword evidence="2" id="KW-1185">Reference proteome</keyword>
<protein>
    <recommendedName>
        <fullName evidence="3">Lipoprotein</fullName>
    </recommendedName>
</protein>
<dbReference type="AlphaFoldDB" id="A0A9X2YVP7"/>
<comment type="caution">
    <text evidence="1">The sequence shown here is derived from an EMBL/GenBank/DDBJ whole genome shotgun (WGS) entry which is preliminary data.</text>
</comment>
<evidence type="ECO:0000313" key="1">
    <source>
        <dbReference type="EMBL" id="MCV9928758.1"/>
    </source>
</evidence>